<sequence length="42" mass="4244">MQANAGVFLAASGDLISTGPTGANVMDLMIACIPEKLAPILK</sequence>
<reference evidence="1" key="1">
    <citation type="submission" date="2018-06" db="EMBL/GenBank/DDBJ databases">
        <authorList>
            <person name="Zhirakovskaya E."/>
        </authorList>
    </citation>
    <scope>NUCLEOTIDE SEQUENCE</scope>
</reference>
<evidence type="ECO:0000313" key="1">
    <source>
        <dbReference type="EMBL" id="VAW88474.1"/>
    </source>
</evidence>
<dbReference type="EMBL" id="UOFQ01000098">
    <property type="protein sequence ID" value="VAW88474.1"/>
    <property type="molecule type" value="Genomic_DNA"/>
</dbReference>
<organism evidence="1">
    <name type="scientific">hydrothermal vent metagenome</name>
    <dbReference type="NCBI Taxonomy" id="652676"/>
    <lineage>
        <taxon>unclassified sequences</taxon>
        <taxon>metagenomes</taxon>
        <taxon>ecological metagenomes</taxon>
    </lineage>
</organism>
<name>A0A3B1A422_9ZZZZ</name>
<proteinExistence type="predicted"/>
<dbReference type="Gene3D" id="3.40.1480.10">
    <property type="entry name" value="MOFRL domain"/>
    <property type="match status" value="1"/>
</dbReference>
<dbReference type="SUPFAM" id="SSF82544">
    <property type="entry name" value="GckA/TtuD-like"/>
    <property type="match status" value="1"/>
</dbReference>
<accession>A0A3B1A422</accession>
<dbReference type="AlphaFoldDB" id="A0A3B1A422"/>
<gene>
    <name evidence="1" type="ORF">MNBD_GAMMA17-514</name>
</gene>
<protein>
    <submittedName>
        <fullName evidence="1">Uncharacterized protein</fullName>
    </submittedName>
</protein>
<dbReference type="InterPro" id="IPR037035">
    <property type="entry name" value="GK-like_C_sf"/>
</dbReference>